<dbReference type="eggNOG" id="KOG1187">
    <property type="taxonomic scope" value="Eukaryota"/>
</dbReference>
<sequence length="57" mass="5991">MGGENGTAPVKPGTGLTAAVKTLNLDGLQGHKEWLIVDYDPATFDPTEHGSPPTKKM</sequence>
<proteinExistence type="predicted"/>
<dbReference type="AlphaFoldDB" id="A0A0D3CXS6"/>
<evidence type="ECO:0000313" key="1">
    <source>
        <dbReference type="EnsemblPlants" id="Bo6g095840.1"/>
    </source>
</evidence>
<dbReference type="Gramene" id="Bo6g095840.1">
    <property type="protein sequence ID" value="Bo6g095840.1"/>
    <property type="gene ID" value="Bo6g095840"/>
</dbReference>
<evidence type="ECO:0000313" key="2">
    <source>
        <dbReference type="Proteomes" id="UP000032141"/>
    </source>
</evidence>
<protein>
    <submittedName>
        <fullName evidence="1">Uncharacterized protein</fullName>
    </submittedName>
</protein>
<organism evidence="1 2">
    <name type="scientific">Brassica oleracea var. oleracea</name>
    <dbReference type="NCBI Taxonomy" id="109376"/>
    <lineage>
        <taxon>Eukaryota</taxon>
        <taxon>Viridiplantae</taxon>
        <taxon>Streptophyta</taxon>
        <taxon>Embryophyta</taxon>
        <taxon>Tracheophyta</taxon>
        <taxon>Spermatophyta</taxon>
        <taxon>Magnoliopsida</taxon>
        <taxon>eudicotyledons</taxon>
        <taxon>Gunneridae</taxon>
        <taxon>Pentapetalae</taxon>
        <taxon>rosids</taxon>
        <taxon>malvids</taxon>
        <taxon>Brassicales</taxon>
        <taxon>Brassicaceae</taxon>
        <taxon>Brassiceae</taxon>
        <taxon>Brassica</taxon>
    </lineage>
</organism>
<dbReference type="Proteomes" id="UP000032141">
    <property type="component" value="Chromosome C6"/>
</dbReference>
<dbReference type="STRING" id="109376.A0A0D3CXS6"/>
<dbReference type="OMA" id="HKEWLIV"/>
<reference evidence="1" key="2">
    <citation type="submission" date="2015-03" db="UniProtKB">
        <authorList>
            <consortium name="EnsemblPlants"/>
        </authorList>
    </citation>
    <scope>IDENTIFICATION</scope>
</reference>
<accession>A0A0D3CXS6</accession>
<dbReference type="HOGENOM" id="CLU_2999271_0_0_1"/>
<reference evidence="1 2" key="1">
    <citation type="journal article" date="2014" name="Genome Biol.">
        <title>Transcriptome and methylome profiling reveals relics of genome dominance in the mesopolyploid Brassica oleracea.</title>
        <authorList>
            <person name="Parkin I.A."/>
            <person name="Koh C."/>
            <person name="Tang H."/>
            <person name="Robinson S.J."/>
            <person name="Kagale S."/>
            <person name="Clarke W.E."/>
            <person name="Town C.D."/>
            <person name="Nixon J."/>
            <person name="Krishnakumar V."/>
            <person name="Bidwell S.L."/>
            <person name="Denoeud F."/>
            <person name="Belcram H."/>
            <person name="Links M.G."/>
            <person name="Just J."/>
            <person name="Clarke C."/>
            <person name="Bender T."/>
            <person name="Huebert T."/>
            <person name="Mason A.S."/>
            <person name="Pires J.C."/>
            <person name="Barker G."/>
            <person name="Moore J."/>
            <person name="Walley P.G."/>
            <person name="Manoli S."/>
            <person name="Batley J."/>
            <person name="Edwards D."/>
            <person name="Nelson M.N."/>
            <person name="Wang X."/>
            <person name="Paterson A.H."/>
            <person name="King G."/>
            <person name="Bancroft I."/>
            <person name="Chalhoub B."/>
            <person name="Sharpe A.G."/>
        </authorList>
    </citation>
    <scope>NUCLEOTIDE SEQUENCE</scope>
    <source>
        <strain evidence="1 2">cv. TO1000</strain>
    </source>
</reference>
<keyword evidence="2" id="KW-1185">Reference proteome</keyword>
<name>A0A0D3CXS6_BRAOL</name>
<dbReference type="EnsemblPlants" id="Bo6g095840.1">
    <property type="protein sequence ID" value="Bo6g095840.1"/>
    <property type="gene ID" value="Bo6g095840"/>
</dbReference>